<dbReference type="FunFam" id="3.30.460.80:FF:000002">
    <property type="entry name" value="NADH dehydrogenase iron-sulfur protein 3, mitochondrial"/>
    <property type="match status" value="1"/>
</dbReference>
<dbReference type="PANTHER" id="PTHR10884">
    <property type="entry name" value="NADH DEHYDROGENASE UBIQUINONE IRON-SULFUR PROTEIN 3"/>
    <property type="match status" value="1"/>
</dbReference>
<dbReference type="GO" id="GO:0005739">
    <property type="term" value="C:mitochondrion"/>
    <property type="evidence" value="ECO:0007669"/>
    <property type="project" value="UniProtKB-SubCell"/>
</dbReference>
<keyword evidence="5 9" id="KW-1278">Translocase</keyword>
<dbReference type="InterPro" id="IPR010218">
    <property type="entry name" value="NADH_DH_suC"/>
</dbReference>
<evidence type="ECO:0000259" key="10">
    <source>
        <dbReference type="Pfam" id="PF00329"/>
    </source>
</evidence>
<evidence type="ECO:0000256" key="3">
    <source>
        <dbReference type="ARBA" id="ARBA00020084"/>
    </source>
</evidence>
<evidence type="ECO:0000256" key="2">
    <source>
        <dbReference type="ARBA" id="ARBA00007569"/>
    </source>
</evidence>
<evidence type="ECO:0000256" key="1">
    <source>
        <dbReference type="ARBA" id="ARBA00004173"/>
    </source>
</evidence>
<dbReference type="GO" id="GO:0016651">
    <property type="term" value="F:oxidoreductase activity, acting on NAD(P)H"/>
    <property type="evidence" value="ECO:0007669"/>
    <property type="project" value="InterPro"/>
</dbReference>
<dbReference type="OrthoDB" id="37721at2759"/>
<dbReference type="Gene3D" id="3.30.460.80">
    <property type="entry name" value="NADH:ubiquinone oxidoreductase, 30kDa subunit"/>
    <property type="match status" value="1"/>
</dbReference>
<dbReference type="Proteomes" id="UP001153636">
    <property type="component" value="Chromosome 22"/>
</dbReference>
<evidence type="ECO:0000256" key="7">
    <source>
        <dbReference type="ARBA" id="ARBA00023075"/>
    </source>
</evidence>
<dbReference type="InterPro" id="IPR001268">
    <property type="entry name" value="NADH_UbQ_OxRdtase_30kDa_su"/>
</dbReference>
<sequence>MNILFQKTPIPILRCFNFTNRLIRNGSSAITKKDVKKEGKHARRNQLKTFGKYVAECIPKYVQKVHITSTDELDIMVVPDGICCVMQFLKDHHNSQFESLLDITAIDVPNRIYRFEIIYIMLSYRFNSRIKVKTYADELTAVDSVSGIYNSANWPEREVYDLYGVLFANHPDLRRIITDYGFQGNPLRKDFPLSGYVELRYDDEKKRVVCEPVEFAQEFRHFDLSVPWEQFYKYRTKQEALENTQIEDSKTKRKK</sequence>
<evidence type="ECO:0000256" key="5">
    <source>
        <dbReference type="ARBA" id="ARBA00022967"/>
    </source>
</evidence>
<gene>
    <name evidence="11" type="ORF">PSYICH_LOCUS8231</name>
</gene>
<dbReference type="AlphaFoldDB" id="A0A9P0CWK5"/>
<evidence type="ECO:0000256" key="8">
    <source>
        <dbReference type="ARBA" id="ARBA00049551"/>
    </source>
</evidence>
<dbReference type="HAMAP" id="MF_01357">
    <property type="entry name" value="NDH1_NuoC"/>
    <property type="match status" value="1"/>
</dbReference>
<protein>
    <recommendedName>
        <fullName evidence="3">NADH dehydrogenase [ubiquinone] iron-sulfur protein 3, mitochondrial</fullName>
    </recommendedName>
</protein>
<accession>A0A9P0CWK5</accession>
<evidence type="ECO:0000313" key="12">
    <source>
        <dbReference type="Proteomes" id="UP001153636"/>
    </source>
</evidence>
<dbReference type="InterPro" id="IPR037232">
    <property type="entry name" value="NADH_quin_OxRdtase_su_C/D-like"/>
</dbReference>
<evidence type="ECO:0000256" key="6">
    <source>
        <dbReference type="ARBA" id="ARBA00023027"/>
    </source>
</evidence>
<comment type="subcellular location">
    <subcellularLocation>
        <location evidence="1">Mitochondrion</location>
    </subcellularLocation>
</comment>
<name>A0A9P0CWK5_9CUCU</name>
<dbReference type="NCBIfam" id="TIGR01961">
    <property type="entry name" value="NuoC_fam"/>
    <property type="match status" value="1"/>
</dbReference>
<evidence type="ECO:0000313" key="11">
    <source>
        <dbReference type="EMBL" id="CAH1107535.1"/>
    </source>
</evidence>
<keyword evidence="12" id="KW-1185">Reference proteome</keyword>
<keyword evidence="6 9" id="KW-0520">NAD</keyword>
<dbReference type="InterPro" id="IPR020396">
    <property type="entry name" value="NADH_UbQ_OxRdtase_CS"/>
</dbReference>
<dbReference type="NCBIfam" id="NF004733">
    <property type="entry name" value="PRK06074.1-5"/>
    <property type="match status" value="1"/>
</dbReference>
<evidence type="ECO:0000256" key="9">
    <source>
        <dbReference type="RuleBase" id="RU003456"/>
    </source>
</evidence>
<dbReference type="GO" id="GO:0016020">
    <property type="term" value="C:membrane"/>
    <property type="evidence" value="ECO:0007669"/>
    <property type="project" value="UniProtKB-ARBA"/>
</dbReference>
<dbReference type="EMBL" id="OV651834">
    <property type="protein sequence ID" value="CAH1107535.1"/>
    <property type="molecule type" value="Genomic_DNA"/>
</dbReference>
<evidence type="ECO:0000256" key="4">
    <source>
        <dbReference type="ARBA" id="ARBA00022448"/>
    </source>
</evidence>
<dbReference type="Pfam" id="PF00329">
    <property type="entry name" value="Complex1_30kDa"/>
    <property type="match status" value="1"/>
</dbReference>
<comment type="similarity">
    <text evidence="2 9">Belongs to the complex I 30 kDa subunit family.</text>
</comment>
<dbReference type="GO" id="GO:0008137">
    <property type="term" value="F:NADH dehydrogenase (ubiquinone) activity"/>
    <property type="evidence" value="ECO:0007669"/>
    <property type="project" value="UniProtKB-EC"/>
</dbReference>
<dbReference type="SUPFAM" id="SSF143243">
    <property type="entry name" value="Nqo5-like"/>
    <property type="match status" value="1"/>
</dbReference>
<keyword evidence="4 9" id="KW-0813">Transport</keyword>
<dbReference type="PROSITE" id="PS00542">
    <property type="entry name" value="COMPLEX1_30K"/>
    <property type="match status" value="1"/>
</dbReference>
<comment type="catalytic activity">
    <reaction evidence="8">
        <text>a ubiquinone + NADH + 5 H(+)(in) = a ubiquinol + NAD(+) + 4 H(+)(out)</text>
        <dbReference type="Rhea" id="RHEA:29091"/>
        <dbReference type="Rhea" id="RHEA-COMP:9565"/>
        <dbReference type="Rhea" id="RHEA-COMP:9566"/>
        <dbReference type="ChEBI" id="CHEBI:15378"/>
        <dbReference type="ChEBI" id="CHEBI:16389"/>
        <dbReference type="ChEBI" id="CHEBI:17976"/>
        <dbReference type="ChEBI" id="CHEBI:57540"/>
        <dbReference type="ChEBI" id="CHEBI:57945"/>
        <dbReference type="EC" id="7.1.1.2"/>
    </reaction>
</comment>
<dbReference type="PANTHER" id="PTHR10884:SF14">
    <property type="entry name" value="NADH DEHYDROGENASE [UBIQUINONE] IRON-SULFUR PROTEIN 3, MITOCHONDRIAL"/>
    <property type="match status" value="1"/>
</dbReference>
<proteinExistence type="inferred from homology"/>
<organism evidence="11 12">
    <name type="scientific">Psylliodes chrysocephalus</name>
    <dbReference type="NCBI Taxonomy" id="3402493"/>
    <lineage>
        <taxon>Eukaryota</taxon>
        <taxon>Metazoa</taxon>
        <taxon>Ecdysozoa</taxon>
        <taxon>Arthropoda</taxon>
        <taxon>Hexapoda</taxon>
        <taxon>Insecta</taxon>
        <taxon>Pterygota</taxon>
        <taxon>Neoptera</taxon>
        <taxon>Endopterygota</taxon>
        <taxon>Coleoptera</taxon>
        <taxon>Polyphaga</taxon>
        <taxon>Cucujiformia</taxon>
        <taxon>Chrysomeloidea</taxon>
        <taxon>Chrysomelidae</taxon>
        <taxon>Galerucinae</taxon>
        <taxon>Alticini</taxon>
        <taxon>Psylliodes</taxon>
    </lineage>
</organism>
<keyword evidence="7" id="KW-0830">Ubiquinone</keyword>
<reference evidence="11" key="1">
    <citation type="submission" date="2022-01" db="EMBL/GenBank/DDBJ databases">
        <authorList>
            <person name="King R."/>
        </authorList>
    </citation>
    <scope>NUCLEOTIDE SEQUENCE</scope>
</reference>
<feature type="domain" description="NADH:ubiquinone oxidoreductase 30kDa subunit" evidence="10">
    <location>
        <begin position="76"/>
        <end position="196"/>
    </location>
</feature>